<keyword evidence="6" id="KW-0539">Nucleus</keyword>
<dbReference type="GO" id="GO:0003677">
    <property type="term" value="F:DNA binding"/>
    <property type="evidence" value="ECO:0007669"/>
    <property type="project" value="UniProtKB-KW"/>
</dbReference>
<evidence type="ECO:0000256" key="2">
    <source>
        <dbReference type="ARBA" id="ARBA00022745"/>
    </source>
</evidence>
<gene>
    <name evidence="8" type="ORF">LITE_LOCUS33423</name>
    <name evidence="9" type="ORF">LITE_LOCUS47295</name>
</gene>
<evidence type="ECO:0000256" key="4">
    <source>
        <dbReference type="ARBA" id="ARBA00023125"/>
    </source>
</evidence>
<sequence length="273" mass="31334">MRGYQHCRYRGVRKRPWGRYFAEIRNPRTKRREWLGTFDTPEEAACAFDRAAIAIHGFKAKTNLLSRSSPPVPRHNFFSPLPKSRVYRRPSQQQYYYNRSLSRFSVANRCQQQPLELPYPPLRRTCFSPLRKSQDQYCRTSQQHYYFNRSFSRSSVNRCQQPLLAIDQPFGTPPSSPNIRTRTRVLPTITITPRWTPAASSAAPPPPTSTGAAWANCLHFPEETTIFGASDSPPYSFPVVPQPSSGSGLLHEAIQAFLPKASDKKSTYNNYHY</sequence>
<keyword evidence="5" id="KW-0804">Transcription</keyword>
<name>A0AAV0RAM7_9ROSI</name>
<dbReference type="EMBL" id="CAMGYJ010000010">
    <property type="protein sequence ID" value="CAI0554702.1"/>
    <property type="molecule type" value="Genomic_DNA"/>
</dbReference>
<dbReference type="InterPro" id="IPR001471">
    <property type="entry name" value="AP2/ERF_dom"/>
</dbReference>
<proteinExistence type="predicted"/>
<keyword evidence="2" id="KW-0936">Ethylene signaling pathway</keyword>
<dbReference type="GO" id="GO:0003700">
    <property type="term" value="F:DNA-binding transcription factor activity"/>
    <property type="evidence" value="ECO:0007669"/>
    <property type="project" value="InterPro"/>
</dbReference>
<dbReference type="EMBL" id="CAMGYJ010000008">
    <property type="protein sequence ID" value="CAI0458212.1"/>
    <property type="molecule type" value="Genomic_DNA"/>
</dbReference>
<dbReference type="SMART" id="SM00380">
    <property type="entry name" value="AP2"/>
    <property type="match status" value="1"/>
</dbReference>
<organism evidence="9 10">
    <name type="scientific">Linum tenue</name>
    <dbReference type="NCBI Taxonomy" id="586396"/>
    <lineage>
        <taxon>Eukaryota</taxon>
        <taxon>Viridiplantae</taxon>
        <taxon>Streptophyta</taxon>
        <taxon>Embryophyta</taxon>
        <taxon>Tracheophyta</taxon>
        <taxon>Spermatophyta</taxon>
        <taxon>Magnoliopsida</taxon>
        <taxon>eudicotyledons</taxon>
        <taxon>Gunneridae</taxon>
        <taxon>Pentapetalae</taxon>
        <taxon>rosids</taxon>
        <taxon>fabids</taxon>
        <taxon>Malpighiales</taxon>
        <taxon>Linaceae</taxon>
        <taxon>Linum</taxon>
    </lineage>
</organism>
<dbReference type="AlphaFoldDB" id="A0AAV0RAM7"/>
<evidence type="ECO:0000256" key="6">
    <source>
        <dbReference type="ARBA" id="ARBA00023242"/>
    </source>
</evidence>
<dbReference type="SUPFAM" id="SSF54171">
    <property type="entry name" value="DNA-binding domain"/>
    <property type="match status" value="1"/>
</dbReference>
<dbReference type="InterPro" id="IPR036955">
    <property type="entry name" value="AP2/ERF_dom_sf"/>
</dbReference>
<evidence type="ECO:0000313" key="10">
    <source>
        <dbReference type="Proteomes" id="UP001154282"/>
    </source>
</evidence>
<dbReference type="PANTHER" id="PTHR31677">
    <property type="entry name" value="AP2 DOMAIN CLASS TRANSCRIPTION FACTOR"/>
    <property type="match status" value="1"/>
</dbReference>
<keyword evidence="3" id="KW-0805">Transcription regulation</keyword>
<dbReference type="PROSITE" id="PS51032">
    <property type="entry name" value="AP2_ERF"/>
    <property type="match status" value="1"/>
</dbReference>
<evidence type="ECO:0000313" key="8">
    <source>
        <dbReference type="EMBL" id="CAI0458212.1"/>
    </source>
</evidence>
<evidence type="ECO:0000256" key="1">
    <source>
        <dbReference type="ARBA" id="ARBA00004123"/>
    </source>
</evidence>
<comment type="caution">
    <text evidence="9">The sequence shown here is derived from an EMBL/GenBank/DDBJ whole genome shotgun (WGS) entry which is preliminary data.</text>
</comment>
<protein>
    <recommendedName>
        <fullName evidence="7">AP2/ERF domain-containing protein</fullName>
    </recommendedName>
</protein>
<evidence type="ECO:0000256" key="3">
    <source>
        <dbReference type="ARBA" id="ARBA00023015"/>
    </source>
</evidence>
<comment type="subcellular location">
    <subcellularLocation>
        <location evidence="1">Nucleus</location>
    </subcellularLocation>
</comment>
<dbReference type="PRINTS" id="PR00367">
    <property type="entry name" value="ETHRSPELEMNT"/>
</dbReference>
<dbReference type="Gene3D" id="3.30.730.10">
    <property type="entry name" value="AP2/ERF domain"/>
    <property type="match status" value="1"/>
</dbReference>
<evidence type="ECO:0000313" key="9">
    <source>
        <dbReference type="EMBL" id="CAI0554702.1"/>
    </source>
</evidence>
<dbReference type="Pfam" id="PF00847">
    <property type="entry name" value="AP2"/>
    <property type="match status" value="1"/>
</dbReference>
<dbReference type="InterPro" id="IPR016177">
    <property type="entry name" value="DNA-bd_dom_sf"/>
</dbReference>
<evidence type="ECO:0000256" key="5">
    <source>
        <dbReference type="ARBA" id="ARBA00023163"/>
    </source>
</evidence>
<dbReference type="CDD" id="cd00018">
    <property type="entry name" value="AP2"/>
    <property type="match status" value="1"/>
</dbReference>
<dbReference type="GO" id="GO:0009873">
    <property type="term" value="P:ethylene-activated signaling pathway"/>
    <property type="evidence" value="ECO:0007669"/>
    <property type="project" value="UniProtKB-KW"/>
</dbReference>
<reference evidence="9" key="1">
    <citation type="submission" date="2022-08" db="EMBL/GenBank/DDBJ databases">
        <authorList>
            <person name="Gutierrez-Valencia J."/>
        </authorList>
    </citation>
    <scope>NUCLEOTIDE SEQUENCE</scope>
</reference>
<dbReference type="FunFam" id="3.30.730.10:FF:000001">
    <property type="entry name" value="Ethylene-responsive transcription factor 2"/>
    <property type="match status" value="1"/>
</dbReference>
<dbReference type="GO" id="GO:0005634">
    <property type="term" value="C:nucleus"/>
    <property type="evidence" value="ECO:0007669"/>
    <property type="project" value="UniProtKB-SubCell"/>
</dbReference>
<keyword evidence="10" id="KW-1185">Reference proteome</keyword>
<feature type="domain" description="AP2/ERF" evidence="7">
    <location>
        <begin position="8"/>
        <end position="65"/>
    </location>
</feature>
<keyword evidence="4" id="KW-0238">DNA-binding</keyword>
<accession>A0AAV0RAM7</accession>
<evidence type="ECO:0000259" key="7">
    <source>
        <dbReference type="PROSITE" id="PS51032"/>
    </source>
</evidence>
<dbReference type="Proteomes" id="UP001154282">
    <property type="component" value="Unassembled WGS sequence"/>
</dbReference>
<dbReference type="PANTHER" id="PTHR31677:SF146">
    <property type="entry name" value="ETHYLENE-RESPONSIVE TRANSCRIPTION FACTOR ESR2"/>
    <property type="match status" value="1"/>
</dbReference>